<dbReference type="InterPro" id="IPR001683">
    <property type="entry name" value="PX_dom"/>
</dbReference>
<organism evidence="2 3">
    <name type="scientific">Ambispora gerdemannii</name>
    <dbReference type="NCBI Taxonomy" id="144530"/>
    <lineage>
        <taxon>Eukaryota</taxon>
        <taxon>Fungi</taxon>
        <taxon>Fungi incertae sedis</taxon>
        <taxon>Mucoromycota</taxon>
        <taxon>Glomeromycotina</taxon>
        <taxon>Glomeromycetes</taxon>
        <taxon>Archaeosporales</taxon>
        <taxon>Ambisporaceae</taxon>
        <taxon>Ambispora</taxon>
    </lineage>
</organism>
<evidence type="ECO:0000259" key="1">
    <source>
        <dbReference type="PROSITE" id="PS50195"/>
    </source>
</evidence>
<evidence type="ECO:0000313" key="2">
    <source>
        <dbReference type="EMBL" id="CAG8554280.1"/>
    </source>
</evidence>
<feature type="domain" description="PX" evidence="1">
    <location>
        <begin position="106"/>
        <end position="238"/>
    </location>
</feature>
<dbReference type="GO" id="GO:0035091">
    <property type="term" value="F:phosphatidylinositol binding"/>
    <property type="evidence" value="ECO:0007669"/>
    <property type="project" value="InterPro"/>
</dbReference>
<dbReference type="InterPro" id="IPR036871">
    <property type="entry name" value="PX_dom_sf"/>
</dbReference>
<reference evidence="2" key="1">
    <citation type="submission" date="2021-06" db="EMBL/GenBank/DDBJ databases">
        <authorList>
            <person name="Kallberg Y."/>
            <person name="Tangrot J."/>
            <person name="Rosling A."/>
        </authorList>
    </citation>
    <scope>NUCLEOTIDE SEQUENCE</scope>
    <source>
        <strain evidence="2">MT106</strain>
    </source>
</reference>
<accession>A0A9N9B891</accession>
<dbReference type="PROSITE" id="PS50195">
    <property type="entry name" value="PX"/>
    <property type="match status" value="1"/>
</dbReference>
<proteinExistence type="predicted"/>
<sequence length="311" mass="36581">MSNTILLDAKENYNVYNNHDSNSNNILTRDAQAHLKYIFEEYILRPESERQQRMAVEMMREYLHVWQKKVDEENKNVKNANVDYNGLFARGPFKQKIRDHGELISIQVGLPEIVNEQSILGDIQFVQYWIQAEVWFKNSNKSITVRGKARYNDFVDFRDRLVREFETEIPVLPAKKIFGRFDNDFLQSRSDQLNEWLSELIVNFGRIDQVLDWISRGVLGLTELDVVRRKEKPKKRKKDNCTKSTNQKNLRGIEKVASRHLNEKFENDDGSPRTYKNNSNATCNRNKKGYLSSLPQHLPPIIRKTMNVNCI</sequence>
<keyword evidence="3" id="KW-1185">Reference proteome</keyword>
<name>A0A9N9B891_9GLOM</name>
<gene>
    <name evidence="2" type="ORF">AGERDE_LOCUS6828</name>
</gene>
<dbReference type="Proteomes" id="UP000789831">
    <property type="component" value="Unassembled WGS sequence"/>
</dbReference>
<dbReference type="CDD" id="cd06093">
    <property type="entry name" value="PX_domain"/>
    <property type="match status" value="1"/>
</dbReference>
<dbReference type="Gene3D" id="3.30.1520.10">
    <property type="entry name" value="Phox-like domain"/>
    <property type="match status" value="1"/>
</dbReference>
<dbReference type="SUPFAM" id="SSF64268">
    <property type="entry name" value="PX domain"/>
    <property type="match status" value="1"/>
</dbReference>
<dbReference type="OrthoDB" id="430293at2759"/>
<comment type="caution">
    <text evidence="2">The sequence shown here is derived from an EMBL/GenBank/DDBJ whole genome shotgun (WGS) entry which is preliminary data.</text>
</comment>
<protein>
    <submittedName>
        <fullName evidence="2">2750_t:CDS:1</fullName>
    </submittedName>
</protein>
<dbReference type="AlphaFoldDB" id="A0A9N9B891"/>
<evidence type="ECO:0000313" key="3">
    <source>
        <dbReference type="Proteomes" id="UP000789831"/>
    </source>
</evidence>
<dbReference type="EMBL" id="CAJVPL010001131">
    <property type="protein sequence ID" value="CAG8554280.1"/>
    <property type="molecule type" value="Genomic_DNA"/>
</dbReference>
<dbReference type="Pfam" id="PF00787">
    <property type="entry name" value="PX"/>
    <property type="match status" value="1"/>
</dbReference>